<dbReference type="InterPro" id="IPR049945">
    <property type="entry name" value="AAA_22"/>
</dbReference>
<proteinExistence type="predicted"/>
<evidence type="ECO:0000313" key="3">
    <source>
        <dbReference type="Proteomes" id="UP000005101"/>
    </source>
</evidence>
<name>A0ABN0BMD2_BACFG</name>
<dbReference type="SUPFAM" id="SSF52540">
    <property type="entry name" value="P-loop containing nucleoside triphosphate hydrolases"/>
    <property type="match status" value="1"/>
</dbReference>
<protein>
    <recommendedName>
        <fullName evidence="1">ORC1/DEAH AAA+ ATPase domain-containing protein</fullName>
    </recommendedName>
</protein>
<reference evidence="2 3" key="1">
    <citation type="submission" date="2008-12" db="EMBL/GenBank/DDBJ databases">
        <title>Annotation of Bacteroides fragilis strain 3_1_12.</title>
        <authorList>
            <consortium name="The Broad Institute Genome Sequencing Platform"/>
            <person name="Ward D."/>
            <person name="Young S.K."/>
            <person name="Kodira C.D."/>
            <person name="Zeng Q."/>
            <person name="Koehrsen M."/>
            <person name="Alvarado L."/>
            <person name="Berlin A."/>
            <person name="Borenstein D."/>
            <person name="Chen Z."/>
            <person name="Engels R."/>
            <person name="Freedman E."/>
            <person name="Gellesch M."/>
            <person name="Goldberg J."/>
            <person name="Griggs A."/>
            <person name="Gujja S."/>
            <person name="Heiman D."/>
            <person name="Hepburn T."/>
            <person name="Howarth C."/>
            <person name="Jen D."/>
            <person name="Larson L."/>
            <person name="Lewis B."/>
            <person name="Mehta T."/>
            <person name="Park D."/>
            <person name="Pearson M."/>
            <person name="Roberts A."/>
            <person name="Saif S."/>
            <person name="Shea T."/>
            <person name="Shenoy N."/>
            <person name="Sisk P."/>
            <person name="Stolte C."/>
            <person name="Sykes S."/>
            <person name="Walk T."/>
            <person name="White J."/>
            <person name="Yandava C."/>
            <person name="Allen-Vercoe E."/>
            <person name="Strauss J."/>
            <person name="Ambrose C."/>
            <person name="Lander E."/>
            <person name="Nusbaum C."/>
            <person name="Galagan J."/>
            <person name="Birren B."/>
        </authorList>
    </citation>
    <scope>NUCLEOTIDE SEQUENCE [LARGE SCALE GENOMIC DNA]</scope>
    <source>
        <strain evidence="2 3">3_1_12</strain>
    </source>
</reference>
<evidence type="ECO:0000313" key="2">
    <source>
        <dbReference type="EMBL" id="EFR54110.1"/>
    </source>
</evidence>
<dbReference type="Gene3D" id="3.40.50.300">
    <property type="entry name" value="P-loop containing nucleotide triphosphate hydrolases"/>
    <property type="match status" value="1"/>
</dbReference>
<dbReference type="InterPro" id="IPR027417">
    <property type="entry name" value="P-loop_NTPase"/>
</dbReference>
<sequence>MMNSTMTQQEKDNIRDVLRVYAAKYSSQKKAAASLNGVSAGTLSAVINGKYENISDDMFRNIIAQITPAAAATGWQLVETNSFQEIWYALSDAQEFKKVRWIVGGAGCGKTTTAAMYAQKNHEVFVILCDEDMRKGDFVREIARKLGFKTCGMRIREILDLAIESIIQMENPLLVFDEGDKLNDNVFHYFINLYNRLEGKCGITFLSTDYIQHRIDCGLNHNRKGYNEIYSRIGRKFFELEPTSCNDVFAICQANGLTDKKQIAKVIDLTEKSEFDLRCVKDAIHREKKVAAAK</sequence>
<dbReference type="Proteomes" id="UP000005101">
    <property type="component" value="Unassembled WGS sequence"/>
</dbReference>
<keyword evidence="3" id="KW-1185">Reference proteome</keyword>
<dbReference type="InterPro" id="IPR052026">
    <property type="entry name" value="ExeA_AAA_ATPase_DNA-bind"/>
</dbReference>
<evidence type="ECO:0000259" key="1">
    <source>
        <dbReference type="Pfam" id="PF13401"/>
    </source>
</evidence>
<gene>
    <name evidence="2" type="ORF">BFAG_02807</name>
</gene>
<dbReference type="EMBL" id="EQ973214">
    <property type="protein sequence ID" value="EFR54110.1"/>
    <property type="molecule type" value="Genomic_DNA"/>
</dbReference>
<dbReference type="Pfam" id="PF13401">
    <property type="entry name" value="AAA_22"/>
    <property type="match status" value="1"/>
</dbReference>
<accession>A0ABN0BMD2</accession>
<feature type="domain" description="ORC1/DEAH AAA+ ATPase" evidence="1">
    <location>
        <begin position="102"/>
        <end position="205"/>
    </location>
</feature>
<dbReference type="PANTHER" id="PTHR35894:SF5">
    <property type="entry name" value="MU-LIKE PROPHAGE FLUMU DNA TRANSPOSITION PROTEIN B"/>
    <property type="match status" value="1"/>
</dbReference>
<organism evidence="2 3">
    <name type="scientific">Bacteroides fragilis 3_1_12</name>
    <dbReference type="NCBI Taxonomy" id="457424"/>
    <lineage>
        <taxon>Bacteria</taxon>
        <taxon>Pseudomonadati</taxon>
        <taxon>Bacteroidota</taxon>
        <taxon>Bacteroidia</taxon>
        <taxon>Bacteroidales</taxon>
        <taxon>Bacteroidaceae</taxon>
        <taxon>Bacteroides</taxon>
    </lineage>
</organism>
<dbReference type="PANTHER" id="PTHR35894">
    <property type="entry name" value="GENERAL SECRETION PATHWAY PROTEIN A-RELATED"/>
    <property type="match status" value="1"/>
</dbReference>